<feature type="domain" description="6-hydroxymethylpterin diphosphokinase MptE-like" evidence="1">
    <location>
        <begin position="273"/>
        <end position="426"/>
    </location>
</feature>
<dbReference type="EMBL" id="NXFY01000020">
    <property type="protein sequence ID" value="PHO17301.1"/>
    <property type="molecule type" value="Genomic_DNA"/>
</dbReference>
<dbReference type="KEGG" id="amol:AMOL_2605"/>
<evidence type="ECO:0000313" key="6">
    <source>
        <dbReference type="Proteomes" id="UP000262712"/>
    </source>
</evidence>
<keyword evidence="5" id="KW-1185">Reference proteome</keyword>
<sequence>MQELEELTQLLFKLYKKNLEFLKNNHPKVYKKVQDLSNELDNKKRKERYTLEYIEKGGYFDVLDHNTDKYIYDFNSYKEADKRAEITDFTRDSSLNLLRIDTITNKLALMGSLGVVTTLVNYINHKVDFSNITFSKIFKFIFIGVGSGVHLNEVYKKIDSMNTLIIEPDIELFRISLFTADYTLFEEGNKKLFLSVGENEIEREETLADFSYYHNYMNYNIKHHLFWIEYKYILDQIIDFFGNNSATSFPFDAVLNVLERTTKFMRNKELFLKNSLVQKNAPLKNKKVLIISAGPSLDKNIDWIKQNQDKFVIICVDVILRKLEKNNIIPDIVVSIDPSYLCGEYLTTENKDFLKNSAIIFLSQQEESVLEKVKHLNYYFSQVFPLSKELGYSFSLPNVGTFSFAIAIFLKANEIYLVGNDAAFNQETGSRYASDSSHKIKDFSHDEKYEKDDTLISSYDIIEVKGNFKDKIKSNRILLTFKKDYESYLFSLDEKVKKSLKAYNLSDGAYMEGLIPLKKENIDLSKFTKKEFNVNNVLQSISCEVKDLDFKDDAKILTKMITRVNKFKKIKVNSRDDLLAKKLDIMIWILEQKKTMSSEIFGNVFLKFIELIDIYVNFFLNLRQNALYDKKNLMEIKSYWCDSTIYVLKYLKHIINQE</sequence>
<proteinExistence type="predicted"/>
<dbReference type="Proteomes" id="UP000221222">
    <property type="component" value="Unassembled WGS sequence"/>
</dbReference>
<dbReference type="InterPro" id="IPR002826">
    <property type="entry name" value="MptE-like"/>
</dbReference>
<evidence type="ECO:0000259" key="1">
    <source>
        <dbReference type="Pfam" id="PF01973"/>
    </source>
</evidence>
<name>A0A2G1DFN5_9BACT</name>
<evidence type="ECO:0000259" key="2">
    <source>
        <dbReference type="Pfam" id="PF20157"/>
    </source>
</evidence>
<accession>A0A2G1DFN5</accession>
<dbReference type="RefSeq" id="WP_099343244.1">
    <property type="nucleotide sequence ID" value="NZ_CP032098.1"/>
</dbReference>
<dbReference type="PANTHER" id="PTHR41786">
    <property type="entry name" value="MOTILITY ACCESSORY FACTOR MAF"/>
    <property type="match status" value="1"/>
</dbReference>
<dbReference type="AlphaFoldDB" id="A0A2G1DFN5"/>
<gene>
    <name evidence="3" type="primary">maf1</name>
    <name evidence="3" type="ORF">AMOL_2605</name>
    <name evidence="4" type="ORF">CPU12_11370</name>
</gene>
<reference evidence="3 6" key="2">
    <citation type="submission" date="2018-08" db="EMBL/GenBank/DDBJ databases">
        <title>Complete genome of the Arcobacter molluscorum type strain LMG 25693.</title>
        <authorList>
            <person name="Miller W.G."/>
            <person name="Yee E."/>
            <person name="Bono J.L."/>
        </authorList>
    </citation>
    <scope>NUCLEOTIDE SEQUENCE [LARGE SCALE GENOMIC DNA]</scope>
    <source>
        <strain evidence="3 6">CECT 7696</strain>
    </source>
</reference>
<dbReference type="Proteomes" id="UP000262712">
    <property type="component" value="Chromosome"/>
</dbReference>
<dbReference type="PANTHER" id="PTHR41786:SF1">
    <property type="entry name" value="6-HYDROXYMETHYLPTERIN DIPHOSPHOKINASE MPTE-LIKE DOMAIN-CONTAINING PROTEIN"/>
    <property type="match status" value="1"/>
</dbReference>
<dbReference type="Pfam" id="PF20157">
    <property type="entry name" value="Maf_flag10_N"/>
    <property type="match status" value="1"/>
</dbReference>
<dbReference type="EMBL" id="CP032098">
    <property type="protein sequence ID" value="AXX93544.1"/>
    <property type="molecule type" value="Genomic_DNA"/>
</dbReference>
<dbReference type="Pfam" id="PF01973">
    <property type="entry name" value="MptE-like"/>
    <property type="match status" value="1"/>
</dbReference>
<reference evidence="4 5" key="1">
    <citation type="submission" date="2017-09" db="EMBL/GenBank/DDBJ databases">
        <title>Arcobacter canalis sp. nov., a new species isolated from a water canal contaminated with urban sewage.</title>
        <authorList>
            <person name="Perez-Cataluna A."/>
            <person name="Salas-Masso N."/>
            <person name="Figueras M.J."/>
        </authorList>
    </citation>
    <scope>NUCLEOTIDE SEQUENCE [LARGE SCALE GENOMIC DNA]</scope>
    <source>
        <strain evidence="4 5">F98-3</strain>
    </source>
</reference>
<feature type="domain" description="Glycosyltransferase Maf N-terminal" evidence="2">
    <location>
        <begin position="14"/>
        <end position="244"/>
    </location>
</feature>
<dbReference type="InterPro" id="IPR045376">
    <property type="entry name" value="Maf_N"/>
</dbReference>
<evidence type="ECO:0000313" key="3">
    <source>
        <dbReference type="EMBL" id="AXX93544.1"/>
    </source>
</evidence>
<evidence type="ECO:0000313" key="4">
    <source>
        <dbReference type="EMBL" id="PHO17301.1"/>
    </source>
</evidence>
<organism evidence="4 5">
    <name type="scientific">Malaciobacter molluscorum LMG 25693</name>
    <dbReference type="NCBI Taxonomy" id="870501"/>
    <lineage>
        <taxon>Bacteria</taxon>
        <taxon>Pseudomonadati</taxon>
        <taxon>Campylobacterota</taxon>
        <taxon>Epsilonproteobacteria</taxon>
        <taxon>Campylobacterales</taxon>
        <taxon>Arcobacteraceae</taxon>
        <taxon>Malaciobacter</taxon>
    </lineage>
</organism>
<evidence type="ECO:0000313" key="5">
    <source>
        <dbReference type="Proteomes" id="UP000221222"/>
    </source>
</evidence>
<protein>
    <submittedName>
        <fullName evidence="3">Motility accessory factor</fullName>
    </submittedName>
</protein>